<feature type="transmembrane region" description="Helical" evidence="8">
    <location>
        <begin position="358"/>
        <end position="378"/>
    </location>
</feature>
<dbReference type="Proteomes" id="UP000663881">
    <property type="component" value="Unassembled WGS sequence"/>
</dbReference>
<dbReference type="EMBL" id="CAJOAY010001344">
    <property type="protein sequence ID" value="CAF3830706.1"/>
    <property type="molecule type" value="Genomic_DNA"/>
</dbReference>
<organism evidence="9 11">
    <name type="scientific">Adineta steineri</name>
    <dbReference type="NCBI Taxonomy" id="433720"/>
    <lineage>
        <taxon>Eukaryota</taxon>
        <taxon>Metazoa</taxon>
        <taxon>Spiralia</taxon>
        <taxon>Gnathifera</taxon>
        <taxon>Rotifera</taxon>
        <taxon>Eurotatoria</taxon>
        <taxon>Bdelloidea</taxon>
        <taxon>Adinetida</taxon>
        <taxon>Adinetidae</taxon>
        <taxon>Adineta</taxon>
    </lineage>
</organism>
<dbReference type="InterPro" id="IPR006639">
    <property type="entry name" value="Preselin/SPP"/>
</dbReference>
<name>A0A814DPG5_9BILA</name>
<feature type="region of interest" description="Disordered" evidence="7">
    <location>
        <begin position="201"/>
        <end position="227"/>
    </location>
</feature>
<comment type="similarity">
    <text evidence="2">Belongs to the peptidase A22B family.</text>
</comment>
<accession>A0A814DPG5</accession>
<evidence type="ECO:0000313" key="11">
    <source>
        <dbReference type="Proteomes" id="UP000663891"/>
    </source>
</evidence>
<comment type="caution">
    <text evidence="9">The sequence shown here is derived from an EMBL/GenBank/DDBJ whole genome shotgun (WGS) entry which is preliminary data.</text>
</comment>
<dbReference type="Pfam" id="PF04258">
    <property type="entry name" value="Peptidase_A22B"/>
    <property type="match status" value="2"/>
</dbReference>
<comment type="subcellular location">
    <subcellularLocation>
        <location evidence="1">Endomembrane system</location>
        <topology evidence="1">Multi-pass membrane protein</topology>
    </subcellularLocation>
</comment>
<feature type="compositionally biased region" description="Polar residues" evidence="7">
    <location>
        <begin position="206"/>
        <end position="227"/>
    </location>
</feature>
<feature type="transmembrane region" description="Helical" evidence="8">
    <location>
        <begin position="385"/>
        <end position="407"/>
    </location>
</feature>
<dbReference type="InterPro" id="IPR007369">
    <property type="entry name" value="Peptidase_A22B_SPP"/>
</dbReference>
<evidence type="ECO:0008006" key="12">
    <source>
        <dbReference type="Google" id="ProtNLM"/>
    </source>
</evidence>
<feature type="transmembrane region" description="Helical" evidence="8">
    <location>
        <begin position="329"/>
        <end position="352"/>
    </location>
</feature>
<keyword evidence="4" id="KW-0378">Hydrolase</keyword>
<reference evidence="9" key="1">
    <citation type="submission" date="2021-02" db="EMBL/GenBank/DDBJ databases">
        <authorList>
            <person name="Nowell W R."/>
        </authorList>
    </citation>
    <scope>NUCLEOTIDE SEQUENCE</scope>
</reference>
<evidence type="ECO:0000313" key="10">
    <source>
        <dbReference type="EMBL" id="CAF3830706.1"/>
    </source>
</evidence>
<dbReference type="GO" id="GO:0030660">
    <property type="term" value="C:Golgi-associated vesicle membrane"/>
    <property type="evidence" value="ECO:0007669"/>
    <property type="project" value="TreeGrafter"/>
</dbReference>
<dbReference type="GO" id="GO:0098553">
    <property type="term" value="C:lumenal side of endoplasmic reticulum membrane"/>
    <property type="evidence" value="ECO:0007669"/>
    <property type="project" value="TreeGrafter"/>
</dbReference>
<dbReference type="SMART" id="SM00730">
    <property type="entry name" value="PSN"/>
    <property type="match status" value="1"/>
</dbReference>
<dbReference type="GO" id="GO:0005765">
    <property type="term" value="C:lysosomal membrane"/>
    <property type="evidence" value="ECO:0007669"/>
    <property type="project" value="TreeGrafter"/>
</dbReference>
<dbReference type="PANTHER" id="PTHR12174">
    <property type="entry name" value="SIGNAL PEPTIDE PEPTIDASE"/>
    <property type="match status" value="1"/>
</dbReference>
<dbReference type="OrthoDB" id="29661at2759"/>
<evidence type="ECO:0000256" key="8">
    <source>
        <dbReference type="SAM" id="Phobius"/>
    </source>
</evidence>
<keyword evidence="6 8" id="KW-0472">Membrane</keyword>
<keyword evidence="3 8" id="KW-0812">Transmembrane</keyword>
<evidence type="ECO:0000256" key="4">
    <source>
        <dbReference type="ARBA" id="ARBA00022801"/>
    </source>
</evidence>
<sequence>MLINGDDESVNLLVRSSTEPNVRRYCVSVAKLPNGNTVNITGFGWHNPYIASPMVNGCNVTDLKNLLPNTFPIKTTIILYEHQCKMTEHAWNIESLFGKNISLMILTNRTNTNYELSYNKTAMPVSIPVLIFWINDFNKINKTYTNISTIEISMNYAPVIEKKFRPAVLLMFLLVLFILLCGNFWAADEFVRKIKHRHTNKENESESVNTSRTSNDNPDTISNNNPNIIAESKINKNTNLDNKTPSNNEPAIIYMPYCIIALLLVFAVGWLLLIFYFPKVMIYILQAMFCIGAFSSLTSCFDRLSYFLPILRRYRTPSHTCHKPCTCQLGPFNVFTICAMIISLTIIIIWYIYRQAEWAWVLQDLLGAAICITVTSVYRLGNMRVITLILLGFFLYDIFFVFITPYIPFFQPSSPKNTSTITTTTTTTTTMSPYTVSNVQTVVGYRKVARNPSVMEQVALGIGTNGEVVPLLFALPMFIPESEIDPCMTIRKSMLGFGDVILPGILLTFCKIFDIASENRWPIYYVQSLVSYFIGLSLTHVALYVMNTAQPALLYLVPCILLSTIITGLCRGELKELFHGRRLQSLLDGKPKHVESSLLAASENSINEQTQQSTDVVVGISDAVGAVTGVENR</sequence>
<feature type="transmembrane region" description="Helical" evidence="8">
    <location>
        <begin position="252"/>
        <end position="277"/>
    </location>
</feature>
<evidence type="ECO:0000256" key="5">
    <source>
        <dbReference type="ARBA" id="ARBA00022989"/>
    </source>
</evidence>
<feature type="transmembrane region" description="Helical" evidence="8">
    <location>
        <begin position="552"/>
        <end position="572"/>
    </location>
</feature>
<evidence type="ECO:0000256" key="1">
    <source>
        <dbReference type="ARBA" id="ARBA00004127"/>
    </source>
</evidence>
<dbReference type="EMBL" id="CAJNON010000095">
    <property type="protein sequence ID" value="CAF0956509.1"/>
    <property type="molecule type" value="Genomic_DNA"/>
</dbReference>
<feature type="transmembrane region" description="Helical" evidence="8">
    <location>
        <begin position="167"/>
        <end position="187"/>
    </location>
</feature>
<gene>
    <name evidence="10" type="ORF">OKA104_LOCUS20272</name>
    <name evidence="9" type="ORF">VCS650_LOCUS12361</name>
</gene>
<evidence type="ECO:0000256" key="2">
    <source>
        <dbReference type="ARBA" id="ARBA00006859"/>
    </source>
</evidence>
<proteinExistence type="inferred from homology"/>
<evidence type="ECO:0000256" key="7">
    <source>
        <dbReference type="SAM" id="MobiDB-lite"/>
    </source>
</evidence>
<evidence type="ECO:0000313" key="9">
    <source>
        <dbReference type="EMBL" id="CAF0956509.1"/>
    </source>
</evidence>
<feature type="transmembrane region" description="Helical" evidence="8">
    <location>
        <begin position="283"/>
        <end position="308"/>
    </location>
</feature>
<dbReference type="GO" id="GO:0033619">
    <property type="term" value="P:membrane protein proteolysis"/>
    <property type="evidence" value="ECO:0007669"/>
    <property type="project" value="TreeGrafter"/>
</dbReference>
<dbReference type="AlphaFoldDB" id="A0A814DPG5"/>
<dbReference type="GO" id="GO:0098554">
    <property type="term" value="C:cytoplasmic side of endoplasmic reticulum membrane"/>
    <property type="evidence" value="ECO:0007669"/>
    <property type="project" value="TreeGrafter"/>
</dbReference>
<dbReference type="PANTHER" id="PTHR12174:SF103">
    <property type="entry name" value="INTRAMEMBRANE PROTEASE (IMPAS) FAMILY"/>
    <property type="match status" value="1"/>
</dbReference>
<keyword evidence="5 8" id="KW-1133">Transmembrane helix</keyword>
<protein>
    <recommendedName>
        <fullName evidence="12">Signal peptide peptidase-like 2B</fullName>
    </recommendedName>
</protein>
<dbReference type="Proteomes" id="UP000663891">
    <property type="component" value="Unassembled WGS sequence"/>
</dbReference>
<dbReference type="GO" id="GO:0042500">
    <property type="term" value="F:aspartic endopeptidase activity, intramembrane cleaving"/>
    <property type="evidence" value="ECO:0007669"/>
    <property type="project" value="InterPro"/>
</dbReference>
<evidence type="ECO:0000256" key="3">
    <source>
        <dbReference type="ARBA" id="ARBA00022692"/>
    </source>
</evidence>
<evidence type="ECO:0000256" key="6">
    <source>
        <dbReference type="ARBA" id="ARBA00023136"/>
    </source>
</evidence>
<feature type="transmembrane region" description="Helical" evidence="8">
    <location>
        <begin position="525"/>
        <end position="546"/>
    </location>
</feature>